<dbReference type="Gene3D" id="1.20.120.450">
    <property type="entry name" value="dinb family like domain"/>
    <property type="match status" value="1"/>
</dbReference>
<gene>
    <name evidence="1" type="ORF">BGO89_06440</name>
</gene>
<dbReference type="InterPro" id="IPR011466">
    <property type="entry name" value="DUF1572"/>
</dbReference>
<dbReference type="STRING" id="1895771.BGO89_06440"/>
<organism evidence="1 2">
    <name type="scientific">Candidatus Kapaibacterium thiocyanatum</name>
    <dbReference type="NCBI Taxonomy" id="1895771"/>
    <lineage>
        <taxon>Bacteria</taxon>
        <taxon>Pseudomonadati</taxon>
        <taxon>Candidatus Kapaibacteriota</taxon>
        <taxon>Candidatus Kapaibacteriia</taxon>
        <taxon>Candidatus Kapaibacteriales</taxon>
        <taxon>Candidatus Kapaibacteriaceae</taxon>
        <taxon>Candidatus Kapaibacterium</taxon>
    </lineage>
</organism>
<dbReference type="EMBL" id="MKVH01000021">
    <property type="protein sequence ID" value="OJX57609.1"/>
    <property type="molecule type" value="Genomic_DNA"/>
</dbReference>
<dbReference type="SUPFAM" id="SSF109854">
    <property type="entry name" value="DinB/YfiT-like putative metalloenzymes"/>
    <property type="match status" value="1"/>
</dbReference>
<dbReference type="Pfam" id="PF07609">
    <property type="entry name" value="DUF1572"/>
    <property type="match status" value="1"/>
</dbReference>
<accession>A0A1M3KYP5</accession>
<comment type="caution">
    <text evidence="1">The sequence shown here is derived from an EMBL/GenBank/DDBJ whole genome shotgun (WGS) entry which is preliminary data.</text>
</comment>
<evidence type="ECO:0000313" key="2">
    <source>
        <dbReference type="Proteomes" id="UP000184233"/>
    </source>
</evidence>
<evidence type="ECO:0008006" key="3">
    <source>
        <dbReference type="Google" id="ProtNLM"/>
    </source>
</evidence>
<sequence length="178" mass="20108">MPSVVEAVRDEYLRYKHLGEGAIRQLQDDQLSATTAANDNSVATIVWHIGGNLRSRFTDFLTTDGEKPWRDRDSEFLQRTTTQGELLDVWNEGWSVLLDALDGLTDEDLFRNVVIRGQQLSVIEALQRSVAHVAYHVGQIVFLAKGLRGAEWTYLSIPPGQSKSYNQNPTLERPPSKR</sequence>
<protein>
    <recommendedName>
        <fullName evidence="3">DUF1572 domain-containing protein</fullName>
    </recommendedName>
</protein>
<dbReference type="AlphaFoldDB" id="A0A1M3KYP5"/>
<dbReference type="Proteomes" id="UP000184233">
    <property type="component" value="Unassembled WGS sequence"/>
</dbReference>
<dbReference type="InterPro" id="IPR034660">
    <property type="entry name" value="DinB/YfiT-like"/>
</dbReference>
<name>A0A1M3KYP5_9BACT</name>
<proteinExistence type="predicted"/>
<reference evidence="1 2" key="1">
    <citation type="submission" date="2016-09" db="EMBL/GenBank/DDBJ databases">
        <title>Genome-resolved meta-omics ties microbial dynamics to process performance in biotechnology for thiocyanate degradation.</title>
        <authorList>
            <person name="Kantor R.S."/>
            <person name="Huddy R.J."/>
            <person name="Iyer R."/>
            <person name="Thomas B.C."/>
            <person name="Brown C.T."/>
            <person name="Anantharaman K."/>
            <person name="Tringe S."/>
            <person name="Hettich R.L."/>
            <person name="Harrison S.T."/>
            <person name="Banfield J.F."/>
        </authorList>
    </citation>
    <scope>NUCLEOTIDE SEQUENCE [LARGE SCALE GENOMIC DNA]</scope>
    <source>
        <strain evidence="1">59-99</strain>
    </source>
</reference>
<evidence type="ECO:0000313" key="1">
    <source>
        <dbReference type="EMBL" id="OJX57609.1"/>
    </source>
</evidence>